<organism evidence="1">
    <name type="scientific">uncultured Pleomorphomonas sp</name>
    <dbReference type="NCBI Taxonomy" id="442121"/>
    <lineage>
        <taxon>Bacteria</taxon>
        <taxon>Pseudomonadati</taxon>
        <taxon>Pseudomonadota</taxon>
        <taxon>Alphaproteobacteria</taxon>
        <taxon>Hyphomicrobiales</taxon>
        <taxon>Pleomorphomonadaceae</taxon>
        <taxon>Pleomorphomonas</taxon>
        <taxon>environmental samples</taxon>
    </lineage>
</organism>
<reference evidence="1" key="1">
    <citation type="submission" date="2016-08" db="EMBL/GenBank/DDBJ databases">
        <authorList>
            <person name="Seilhamer J.J."/>
        </authorList>
    </citation>
    <scope>NUCLEOTIDE SEQUENCE</scope>
    <source>
        <strain evidence="1">86</strain>
    </source>
</reference>
<gene>
    <name evidence="1" type="ORF">KL86PLE_30461</name>
</gene>
<accession>A0A212LEN1</accession>
<name>A0A212LEN1_9HYPH</name>
<evidence type="ECO:0000313" key="1">
    <source>
        <dbReference type="EMBL" id="SCM76014.1"/>
    </source>
</evidence>
<proteinExistence type="predicted"/>
<protein>
    <submittedName>
        <fullName evidence="1">Uncharacterized protein</fullName>
    </submittedName>
</protein>
<dbReference type="EMBL" id="FMJD01000007">
    <property type="protein sequence ID" value="SCM76014.1"/>
    <property type="molecule type" value="Genomic_DNA"/>
</dbReference>
<dbReference type="AlphaFoldDB" id="A0A212LEN1"/>
<sequence>MFYVSIAKKASGNRPDRGTSFRGHLLRKSRKIKFMTVCYAELQKHLPFVSGKRHWSAARRGKSCFQV</sequence>